<dbReference type="PANTHER" id="PTHR44809">
    <property type="match status" value="1"/>
</dbReference>
<keyword evidence="1" id="KW-0802">TPR repeat</keyword>
<sequence length="439" mass="49880">MGYCILVVHGFNKLCTLVGKWGTTALTVSMLLLLLLFSWKTVQQNEIWLSRESLFRSGIQTLPHNAKVHYNYANFLKDQGRNPEAIYHYQTALKLYPRHASALNNLGTLTRDPMEAELYYRQALQINTQHNRALFNLGNLLKSQGKETEAEQMLRDSIQFGPQFADAYSSLASLFAEQKRFEEANKIYLGGIENCPDSSDLHNNYGVFLVDTGDGDRAAMHYQQAIRLKPTHYVAMVNLGRLLRSSNQNKEAEAWASQITRKVEILTPLGALYYNTGRYEEALQVYREAAALQPNNSEIWLALAQVLATAGRTKEAEKMTHEMISKNLACIECYRLLSAIHNKRGSHNEALDALEKAIRVNHKDPRIKAELFFSKGNQLREMNLLDLAFEGDYVSARVYYSKALQLSPGSKLLKDNVAKLDRLEKQLQGEKGEDFHLKT</sequence>
<reference evidence="3 4" key="1">
    <citation type="submission" date="2019-01" db="EMBL/GenBank/DDBJ databases">
        <title>Draft Genome and Complete Hox-Cluster Characterization of the Sterlet Sturgeon (Acipenser ruthenus).</title>
        <authorList>
            <person name="Wei Q."/>
        </authorList>
    </citation>
    <scope>NUCLEOTIDE SEQUENCE [LARGE SCALE GENOMIC DNA]</scope>
    <source>
        <strain evidence="3">WHYD16114868_AA</strain>
        <tissue evidence="3">Blood</tissue>
    </source>
</reference>
<dbReference type="Pfam" id="PF14559">
    <property type="entry name" value="TPR_19"/>
    <property type="match status" value="2"/>
</dbReference>
<feature type="repeat" description="TPR" evidence="1">
    <location>
        <begin position="199"/>
        <end position="232"/>
    </location>
</feature>
<dbReference type="Pfam" id="PF13374">
    <property type="entry name" value="TPR_10"/>
    <property type="match status" value="1"/>
</dbReference>
<evidence type="ECO:0000256" key="1">
    <source>
        <dbReference type="PROSITE-ProRule" id="PRU00339"/>
    </source>
</evidence>
<protein>
    <submittedName>
        <fullName evidence="3">Transmembrane and TPR repeat-containing protein 1</fullName>
    </submittedName>
</protein>
<dbReference type="GO" id="GO:0006396">
    <property type="term" value="P:RNA processing"/>
    <property type="evidence" value="ECO:0007669"/>
    <property type="project" value="InterPro"/>
</dbReference>
<dbReference type="InterPro" id="IPR011990">
    <property type="entry name" value="TPR-like_helical_dom_sf"/>
</dbReference>
<dbReference type="GO" id="GO:0000030">
    <property type="term" value="F:mannosyltransferase activity"/>
    <property type="evidence" value="ECO:0007669"/>
    <property type="project" value="TreeGrafter"/>
</dbReference>
<dbReference type="InterPro" id="IPR052943">
    <property type="entry name" value="TMTC_O-mannosyl-trnsfr"/>
</dbReference>
<dbReference type="PANTHER" id="PTHR44809:SF1">
    <property type="entry name" value="PROTEIN O-MANNOSYL-TRANSFERASE TMTC1"/>
    <property type="match status" value="1"/>
</dbReference>
<dbReference type="PROSITE" id="PS50293">
    <property type="entry name" value="TPR_REGION"/>
    <property type="match status" value="1"/>
</dbReference>
<dbReference type="InterPro" id="IPR019734">
    <property type="entry name" value="TPR_rpt"/>
</dbReference>
<dbReference type="Gene3D" id="1.25.40.10">
    <property type="entry name" value="Tetratricopeptide repeat domain"/>
    <property type="match status" value="4"/>
</dbReference>
<dbReference type="SMART" id="SM00028">
    <property type="entry name" value="TPR"/>
    <property type="match status" value="9"/>
</dbReference>
<dbReference type="PROSITE" id="PS50005">
    <property type="entry name" value="TPR"/>
    <property type="match status" value="5"/>
</dbReference>
<gene>
    <name evidence="3" type="ORF">EOD39_12060</name>
</gene>
<accession>A0A444UM88</accession>
<proteinExistence type="predicted"/>
<dbReference type="AlphaFoldDB" id="A0A444UM88"/>
<organism evidence="3 4">
    <name type="scientific">Acipenser ruthenus</name>
    <name type="common">Sterlet sturgeon</name>
    <dbReference type="NCBI Taxonomy" id="7906"/>
    <lineage>
        <taxon>Eukaryota</taxon>
        <taxon>Metazoa</taxon>
        <taxon>Chordata</taxon>
        <taxon>Craniata</taxon>
        <taxon>Vertebrata</taxon>
        <taxon>Euteleostomi</taxon>
        <taxon>Actinopterygii</taxon>
        <taxon>Chondrostei</taxon>
        <taxon>Acipenseriformes</taxon>
        <taxon>Acipenseridae</taxon>
        <taxon>Acipenser</taxon>
    </lineage>
</organism>
<evidence type="ECO:0000313" key="4">
    <source>
        <dbReference type="Proteomes" id="UP000289886"/>
    </source>
</evidence>
<feature type="repeat" description="TPR" evidence="1">
    <location>
        <begin position="66"/>
        <end position="99"/>
    </location>
</feature>
<feature type="transmembrane region" description="Helical" evidence="2">
    <location>
        <begin position="21"/>
        <end position="39"/>
    </location>
</feature>
<dbReference type="Proteomes" id="UP000289886">
    <property type="component" value="Unassembled WGS sequence"/>
</dbReference>
<dbReference type="GO" id="GO:0035269">
    <property type="term" value="P:protein O-linked glycosylation via mannose"/>
    <property type="evidence" value="ECO:0007669"/>
    <property type="project" value="TreeGrafter"/>
</dbReference>
<keyword evidence="2" id="KW-0472">Membrane</keyword>
<keyword evidence="2 3" id="KW-0812">Transmembrane</keyword>
<dbReference type="SUPFAM" id="SSF48452">
    <property type="entry name" value="TPR-like"/>
    <property type="match status" value="2"/>
</dbReference>
<name>A0A444UM88_ACIRT</name>
<evidence type="ECO:0000256" key="2">
    <source>
        <dbReference type="SAM" id="Phobius"/>
    </source>
</evidence>
<feature type="repeat" description="TPR" evidence="1">
    <location>
        <begin position="263"/>
        <end position="296"/>
    </location>
</feature>
<comment type="caution">
    <text evidence="3">The sequence shown here is derived from an EMBL/GenBank/DDBJ whole genome shotgun (WGS) entry which is preliminary data.</text>
</comment>
<feature type="repeat" description="TPR" evidence="1">
    <location>
        <begin position="331"/>
        <end position="364"/>
    </location>
</feature>
<feature type="repeat" description="TPR" evidence="1">
    <location>
        <begin position="131"/>
        <end position="164"/>
    </location>
</feature>
<dbReference type="EMBL" id="SCEB01214280">
    <property type="protein sequence ID" value="RXM36238.1"/>
    <property type="molecule type" value="Genomic_DNA"/>
</dbReference>
<evidence type="ECO:0000313" key="3">
    <source>
        <dbReference type="EMBL" id="RXM36238.1"/>
    </source>
</evidence>
<keyword evidence="2" id="KW-1133">Transmembrane helix</keyword>
<dbReference type="SMART" id="SM00386">
    <property type="entry name" value="HAT"/>
    <property type="match status" value="4"/>
</dbReference>
<keyword evidence="4" id="KW-1185">Reference proteome</keyword>
<dbReference type="InterPro" id="IPR003107">
    <property type="entry name" value="HAT"/>
</dbReference>
<dbReference type="Pfam" id="PF13424">
    <property type="entry name" value="TPR_12"/>
    <property type="match status" value="1"/>
</dbReference>